<feature type="domain" description="CUE" evidence="4">
    <location>
        <begin position="34"/>
        <end position="77"/>
    </location>
</feature>
<dbReference type="InterPro" id="IPR056719">
    <property type="entry name" value="DUF7817"/>
</dbReference>
<dbReference type="InterPro" id="IPR027417">
    <property type="entry name" value="P-loop_NTPase"/>
</dbReference>
<reference evidence="5 6" key="1">
    <citation type="journal article" date="2014" name="Nat. Genet.">
        <title>Whole-genome sequence of a flatfish provides insights into ZW sex chromosome evolution and adaptation to a benthic lifestyle.</title>
        <authorList>
            <person name="Chen S."/>
            <person name="Zhang G."/>
            <person name="Shao C."/>
            <person name="Huang Q."/>
            <person name="Liu G."/>
            <person name="Zhang P."/>
            <person name="Song W."/>
            <person name="An N."/>
            <person name="Chalopin D."/>
            <person name="Volff J.N."/>
            <person name="Hong Y."/>
            <person name="Li Q."/>
            <person name="Sha Z."/>
            <person name="Zhou H."/>
            <person name="Xie M."/>
            <person name="Yu Q."/>
            <person name="Liu Y."/>
            <person name="Xiang H."/>
            <person name="Wang N."/>
            <person name="Wu K."/>
            <person name="Yang C."/>
            <person name="Zhou Q."/>
            <person name="Liao X."/>
            <person name="Yang L."/>
            <person name="Hu Q."/>
            <person name="Zhang J."/>
            <person name="Meng L."/>
            <person name="Jin L."/>
            <person name="Tian Y."/>
            <person name="Lian J."/>
            <person name="Yang J."/>
            <person name="Miao G."/>
            <person name="Liu S."/>
            <person name="Liang Z."/>
            <person name="Yan F."/>
            <person name="Li Y."/>
            <person name="Sun B."/>
            <person name="Zhang H."/>
            <person name="Zhang J."/>
            <person name="Zhu Y."/>
            <person name="Du M."/>
            <person name="Zhao Y."/>
            <person name="Schartl M."/>
            <person name="Tang Q."/>
            <person name="Wang J."/>
        </authorList>
    </citation>
    <scope>NUCLEOTIDE SEQUENCE</scope>
</reference>
<dbReference type="InterPro" id="IPR056718">
    <property type="entry name" value="DUF7816"/>
</dbReference>
<dbReference type="Pfam" id="PF01713">
    <property type="entry name" value="Smr"/>
    <property type="match status" value="1"/>
</dbReference>
<feature type="compositionally biased region" description="Low complexity" evidence="2">
    <location>
        <begin position="183"/>
        <end position="195"/>
    </location>
</feature>
<dbReference type="Pfam" id="PF25126">
    <property type="entry name" value="DUF7818"/>
    <property type="match status" value="1"/>
</dbReference>
<evidence type="ECO:0000259" key="4">
    <source>
        <dbReference type="PROSITE" id="PS51140"/>
    </source>
</evidence>
<name>A0A3P8V2S1_CYNSE</name>
<dbReference type="Gene3D" id="3.40.50.300">
    <property type="entry name" value="P-loop containing nucleotide triphosphate hydrolases"/>
    <property type="match status" value="1"/>
</dbReference>
<dbReference type="GeneTree" id="ENSGT00940000164462"/>
<feature type="compositionally biased region" description="Basic and acidic residues" evidence="2">
    <location>
        <begin position="1196"/>
        <end position="1212"/>
    </location>
</feature>
<evidence type="ECO:0000313" key="6">
    <source>
        <dbReference type="Proteomes" id="UP000265120"/>
    </source>
</evidence>
<feature type="region of interest" description="Disordered" evidence="2">
    <location>
        <begin position="1190"/>
        <end position="1229"/>
    </location>
</feature>
<dbReference type="STRING" id="244447.ENSCSEP00000007381"/>
<dbReference type="SMART" id="SM01162">
    <property type="entry name" value="DUF1771"/>
    <property type="match status" value="1"/>
</dbReference>
<dbReference type="InterPro" id="IPR041801">
    <property type="entry name" value="N4BP2_CUE"/>
</dbReference>
<dbReference type="SUPFAM" id="SSF160443">
    <property type="entry name" value="SMR domain-like"/>
    <property type="match status" value="1"/>
</dbReference>
<reference evidence="5" key="2">
    <citation type="submission" date="2025-08" db="UniProtKB">
        <authorList>
            <consortium name="Ensembl"/>
        </authorList>
    </citation>
    <scope>IDENTIFICATION</scope>
</reference>
<feature type="compositionally biased region" description="Polar residues" evidence="2">
    <location>
        <begin position="971"/>
        <end position="1001"/>
    </location>
</feature>
<feature type="region of interest" description="Disordered" evidence="2">
    <location>
        <begin position="1540"/>
        <end position="1565"/>
    </location>
</feature>
<accession>A0A3P8V2S1</accession>
<evidence type="ECO:0000256" key="1">
    <source>
        <dbReference type="SAM" id="Coils"/>
    </source>
</evidence>
<feature type="compositionally biased region" description="Basic and acidic residues" evidence="2">
    <location>
        <begin position="888"/>
        <end position="905"/>
    </location>
</feature>
<dbReference type="CDD" id="cd14365">
    <property type="entry name" value="CUE_N4BP2"/>
    <property type="match status" value="1"/>
</dbReference>
<dbReference type="PROSITE" id="PS50828">
    <property type="entry name" value="SMR"/>
    <property type="match status" value="1"/>
</dbReference>
<proteinExistence type="predicted"/>
<feature type="compositionally biased region" description="Basic and acidic residues" evidence="2">
    <location>
        <begin position="1547"/>
        <end position="1563"/>
    </location>
</feature>
<evidence type="ECO:0000259" key="3">
    <source>
        <dbReference type="PROSITE" id="PS50828"/>
    </source>
</evidence>
<dbReference type="GO" id="GO:0005634">
    <property type="term" value="C:nucleus"/>
    <property type="evidence" value="ECO:0007669"/>
    <property type="project" value="TreeGrafter"/>
</dbReference>
<dbReference type="InterPro" id="IPR036063">
    <property type="entry name" value="Smr_dom_sf"/>
</dbReference>
<dbReference type="PANTHER" id="PTHR46535:SF1">
    <property type="entry name" value="NEDD4-BINDING PROTEIN 2"/>
    <property type="match status" value="1"/>
</dbReference>
<keyword evidence="6" id="KW-1185">Reference proteome</keyword>
<dbReference type="GO" id="GO:0043130">
    <property type="term" value="F:ubiquitin binding"/>
    <property type="evidence" value="ECO:0007669"/>
    <property type="project" value="InterPro"/>
</dbReference>
<dbReference type="InterPro" id="IPR013899">
    <property type="entry name" value="DUF1771"/>
</dbReference>
<dbReference type="Gene3D" id="1.10.8.10">
    <property type="entry name" value="DNA helicase RuvA subunit, C-terminal domain"/>
    <property type="match status" value="1"/>
</dbReference>
<feature type="compositionally biased region" description="Low complexity" evidence="2">
    <location>
        <begin position="121"/>
        <end position="132"/>
    </location>
</feature>
<dbReference type="Pfam" id="PF25124">
    <property type="entry name" value="DUF7816"/>
    <property type="match status" value="1"/>
</dbReference>
<feature type="region of interest" description="Disordered" evidence="2">
    <location>
        <begin position="724"/>
        <end position="810"/>
    </location>
</feature>
<dbReference type="InParanoid" id="A0A3P8V2S1"/>
<feature type="coiled-coil region" evidence="1">
    <location>
        <begin position="1331"/>
        <end position="1362"/>
    </location>
</feature>
<dbReference type="Pfam" id="PF25125">
    <property type="entry name" value="DUF7817"/>
    <property type="match status" value="1"/>
</dbReference>
<reference evidence="5" key="3">
    <citation type="submission" date="2025-09" db="UniProtKB">
        <authorList>
            <consortium name="Ensembl"/>
        </authorList>
    </citation>
    <scope>IDENTIFICATION</scope>
</reference>
<dbReference type="PANTHER" id="PTHR46535">
    <property type="entry name" value="NEDD4-BINDING PROTEIN 2"/>
    <property type="match status" value="1"/>
</dbReference>
<protein>
    <submittedName>
        <fullName evidence="5">NEDD4 binding protein 2</fullName>
    </submittedName>
</protein>
<feature type="compositionally biased region" description="Basic and acidic residues" evidence="2">
    <location>
        <begin position="781"/>
        <end position="797"/>
    </location>
</feature>
<feature type="compositionally biased region" description="Basic and acidic residues" evidence="2">
    <location>
        <begin position="1019"/>
        <end position="1031"/>
    </location>
</feature>
<dbReference type="Ensembl" id="ENSCSET00000007460.1">
    <property type="protein sequence ID" value="ENSCSEP00000007381.1"/>
    <property type="gene ID" value="ENSCSEG00000004743.1"/>
</dbReference>
<dbReference type="InterPro" id="IPR003892">
    <property type="entry name" value="CUE"/>
</dbReference>
<dbReference type="SUPFAM" id="SSF52540">
    <property type="entry name" value="P-loop containing nucleoside triphosphate hydrolases"/>
    <property type="match status" value="1"/>
</dbReference>
<feature type="domain" description="Smr" evidence="3">
    <location>
        <begin position="1650"/>
        <end position="1726"/>
    </location>
</feature>
<dbReference type="InterPro" id="IPR009060">
    <property type="entry name" value="UBA-like_sf"/>
</dbReference>
<dbReference type="Proteomes" id="UP000265120">
    <property type="component" value="Chromosome 9"/>
</dbReference>
<dbReference type="Gene3D" id="3.30.1370.110">
    <property type="match status" value="1"/>
</dbReference>
<sequence>MQNRASVANKIIMKKTFQKKANIKPAIGSLSSSTKEQIAESMQEMFSHLDPEVIDIVLSECDFKVEIAMDSLLQLSEAAEDAAPLPSPMSGFERTAADLLGPPEFPDPRPNQDSFKSLKHPLFSPSSTSPLTEEMDMAVEQELETLEAKADIKGEDHRSQYLSISEPISLPPSAFIQQTDAEPPTSSPKSGSTGPLSQYSFSEAALVESSLPAMQHTTAEKHQTLVDFTHLVTEEPAEKPKPPLDLAALGRPSAFQAYIKQDPQPGMPGRTEVGPSDTVVGGARSKANTNLEPVGNVSWNVEAPVFSPCTTGNHEPTFITPVAQTSHNWPHHARQACPWQLQCQAPLKPSATIPKSWALPPASQYCTPNSYLQLEGNVLVLLRGAPGSGKSTLARTLLEQNPGGIILSTDNYFIHNGEYHYDPTVLGEAHEWNHKKAKKAFHRGISPIIIDNTNMQGWEMKPYVALKHGYKVLFKEPQTWWRNKPKELERRSTHGVHVEKIRRMLNGYERSVTVQSIMGSCVPEHKQYHILENTSSQLTSSEVPCPDLVGKPRLIEGTNVSRSHLFSSLPDVSSISQSHELDDGSYRSTESVHFQPTEQSAENADVSAMDDLNLEHLDSELDARLQLNNLVGAQQIPDCIVESVMNEESPENELPVAFSESIAQRVKRESRMKRFDHEKMEAADLVKDTNQSESEETEKKEASDLEFVWVMEEAKMLEFVGDWPTEGSLNQRQTRRGRHKERNFTEDKSVSQEVNTSEPDKTECPEELDLDQTNSSLISSRNEENLPKEVSGEDGGRIDGSYGNEDIGRDMDEQDGRDIYSMGELPDCVLDWKAADYCRARKSKFKIGAEDTDRNNGNVRDTVSSDFAPSVTAESLFVSSNAELNRHHDAESHNSEGVVDRKVDDVPTDPCTMDCRETVAEADSSLLSEASQSPVSEGSAEGQRGSLSANSQDKKLRQGRRSGKQCKLALTFTQNYPDAQTNTNESPRTPSDNTESHPNSPDTDDQHIRNVCSNSNLDPKPDLSTESKSETEVQSSSSSFPPPPPLQAESGCFIQTEPQDFALLWRLNRQDLRNNNTSTAASSNSGGFTVLCGDSSRFVPALSSVAFAAVAVNPLGHSDVLYRVVHEKGTQVEERDLGGTHDRLESLCILCRHFKLVNYDTLEDLYDKCHQDLEWTTNLLLDSGERVFKEEDDTEVEKQELESGVLQDKHDQNTPSPCRAPGGAETSYHPEVSCLETTGSEQVTELSSDATRDKSKLDCVDLTCVEGAAASFKSENTTRSSLWPGDLQIKMTEGETTGHREIAEPCSEAGASGGNVVINEDSVAKDDAASMDEIHRLSRAELEELNEQEERTERRQVEERRSMHLDIQSVELKLPTELAIQLIELFGPVGLDPGTCDTEDYKVNMDLHLAKLLHQKWKETIQVRYQTSGKDIIEGDDGYMTPGSQPEARGRLPFMDHWNASRPHVSLTDIIKEELALQKNVEKVTFLNGATLLKEDKLFSIFPNIDRHFLQDIFRDHNYSLAQTELFLRSLLDEEPAKNVVAPEAPQCDHHRAASKEREKKAPESITPDFQDVEYPEYDDFRAEANLQRRRQLESFAKAAEASQQGRKQVASFYAQQGHLHGQRMREANHRAAVQIFERVNSSLLPRNILDLHGLHVDEALHHLDQVLEDKKENCLCRPELSVITGKGNHSQGGVARIRPAVIVYLTNKQYRFTEPKPGLLLVSLK</sequence>
<dbReference type="InterPro" id="IPR002625">
    <property type="entry name" value="Smr_dom"/>
</dbReference>
<dbReference type="InterPro" id="IPR052772">
    <property type="entry name" value="Endo/PolyKinase_Domain-Protein"/>
</dbReference>
<feature type="region of interest" description="Disordered" evidence="2">
    <location>
        <begin position="176"/>
        <end position="197"/>
    </location>
</feature>
<dbReference type="Pfam" id="PF08590">
    <property type="entry name" value="DUF1771"/>
    <property type="match status" value="1"/>
</dbReference>
<evidence type="ECO:0000313" key="5">
    <source>
        <dbReference type="Ensembl" id="ENSCSEP00000007381.1"/>
    </source>
</evidence>
<keyword evidence="1" id="KW-0175">Coiled coil</keyword>
<dbReference type="InterPro" id="IPR056720">
    <property type="entry name" value="DUF7818"/>
</dbReference>
<organism evidence="5 6">
    <name type="scientific">Cynoglossus semilaevis</name>
    <name type="common">Tongue sole</name>
    <dbReference type="NCBI Taxonomy" id="244447"/>
    <lineage>
        <taxon>Eukaryota</taxon>
        <taxon>Metazoa</taxon>
        <taxon>Chordata</taxon>
        <taxon>Craniata</taxon>
        <taxon>Vertebrata</taxon>
        <taxon>Euteleostomi</taxon>
        <taxon>Actinopterygii</taxon>
        <taxon>Neopterygii</taxon>
        <taxon>Teleostei</taxon>
        <taxon>Neoteleostei</taxon>
        <taxon>Acanthomorphata</taxon>
        <taxon>Carangaria</taxon>
        <taxon>Pleuronectiformes</taxon>
        <taxon>Pleuronectoidei</taxon>
        <taxon>Cynoglossidae</taxon>
        <taxon>Cynoglossinae</taxon>
        <taxon>Cynoglossus</taxon>
    </lineage>
</organism>
<dbReference type="SUPFAM" id="SSF46934">
    <property type="entry name" value="UBA-like"/>
    <property type="match status" value="1"/>
</dbReference>
<evidence type="ECO:0000256" key="2">
    <source>
        <dbReference type="SAM" id="MobiDB-lite"/>
    </source>
</evidence>
<feature type="region of interest" description="Disordered" evidence="2">
    <location>
        <begin position="83"/>
        <end position="133"/>
    </location>
</feature>
<feature type="region of interest" description="Disordered" evidence="2">
    <location>
        <begin position="888"/>
        <end position="1050"/>
    </location>
</feature>
<dbReference type="PROSITE" id="PS51140">
    <property type="entry name" value="CUE"/>
    <property type="match status" value="1"/>
</dbReference>
<dbReference type="GO" id="GO:0004519">
    <property type="term" value="F:endonuclease activity"/>
    <property type="evidence" value="ECO:0007669"/>
    <property type="project" value="TreeGrafter"/>
</dbReference>
<feature type="compositionally biased region" description="Low complexity" evidence="2">
    <location>
        <begin position="921"/>
        <end position="936"/>
    </location>
</feature>
<dbReference type="Pfam" id="PF13671">
    <property type="entry name" value="AAA_33"/>
    <property type="match status" value="1"/>
</dbReference>
<dbReference type="SMART" id="SM00463">
    <property type="entry name" value="SMR"/>
    <property type="match status" value="1"/>
</dbReference>
<feature type="compositionally biased region" description="Polar residues" evidence="2">
    <location>
        <begin position="771"/>
        <end position="780"/>
    </location>
</feature>
<dbReference type="Pfam" id="PF02845">
    <property type="entry name" value="CUE"/>
    <property type="match status" value="1"/>
</dbReference>